<sequence>MGFDDMKACIRQLIATVDFLHSEARIIHTDLQLRNLLLNVEESYLPKTEQGQMDDPPARKILSDGRTIYQSQLLIPGDGLPLLGDLREC</sequence>
<feature type="domain" description="Protein kinase" evidence="1">
    <location>
        <begin position="1"/>
        <end position="89"/>
    </location>
</feature>
<keyword evidence="3" id="KW-1185">Reference proteome</keyword>
<dbReference type="SUPFAM" id="SSF56112">
    <property type="entry name" value="Protein kinase-like (PK-like)"/>
    <property type="match status" value="1"/>
</dbReference>
<dbReference type="GeneID" id="81391956"/>
<evidence type="ECO:0000259" key="1">
    <source>
        <dbReference type="PROSITE" id="PS50011"/>
    </source>
</evidence>
<gene>
    <name evidence="2" type="ORF">NUU61_002206</name>
</gene>
<dbReference type="InterPro" id="IPR000719">
    <property type="entry name" value="Prot_kinase_dom"/>
</dbReference>
<accession>A0A9W9FR49</accession>
<dbReference type="Gene3D" id="1.10.510.10">
    <property type="entry name" value="Transferase(Phosphotransferase) domain 1"/>
    <property type="match status" value="1"/>
</dbReference>
<proteinExistence type="predicted"/>
<reference evidence="2" key="1">
    <citation type="submission" date="2022-11" db="EMBL/GenBank/DDBJ databases">
        <authorList>
            <person name="Petersen C."/>
        </authorList>
    </citation>
    <scope>NUCLEOTIDE SEQUENCE</scope>
    <source>
        <strain evidence="2">IBT 34128</strain>
    </source>
</reference>
<evidence type="ECO:0000313" key="2">
    <source>
        <dbReference type="EMBL" id="KAJ5104859.1"/>
    </source>
</evidence>
<comment type="caution">
    <text evidence="2">The sequence shown here is derived from an EMBL/GenBank/DDBJ whole genome shotgun (WGS) entry which is preliminary data.</text>
</comment>
<name>A0A9W9FR49_9EURO</name>
<dbReference type="AlphaFoldDB" id="A0A9W9FR49"/>
<dbReference type="InterPro" id="IPR011009">
    <property type="entry name" value="Kinase-like_dom_sf"/>
</dbReference>
<dbReference type="OrthoDB" id="5979581at2759"/>
<dbReference type="GO" id="GO:0005524">
    <property type="term" value="F:ATP binding"/>
    <property type="evidence" value="ECO:0007669"/>
    <property type="project" value="InterPro"/>
</dbReference>
<dbReference type="GO" id="GO:0004672">
    <property type="term" value="F:protein kinase activity"/>
    <property type="evidence" value="ECO:0007669"/>
    <property type="project" value="InterPro"/>
</dbReference>
<keyword evidence="2" id="KW-0808">Transferase</keyword>
<evidence type="ECO:0000313" key="3">
    <source>
        <dbReference type="Proteomes" id="UP001141434"/>
    </source>
</evidence>
<dbReference type="PROSITE" id="PS50011">
    <property type="entry name" value="PROTEIN_KINASE_DOM"/>
    <property type="match status" value="1"/>
</dbReference>
<dbReference type="Proteomes" id="UP001141434">
    <property type="component" value="Unassembled WGS sequence"/>
</dbReference>
<organism evidence="2 3">
    <name type="scientific">Penicillium alfredii</name>
    <dbReference type="NCBI Taxonomy" id="1506179"/>
    <lineage>
        <taxon>Eukaryota</taxon>
        <taxon>Fungi</taxon>
        <taxon>Dikarya</taxon>
        <taxon>Ascomycota</taxon>
        <taxon>Pezizomycotina</taxon>
        <taxon>Eurotiomycetes</taxon>
        <taxon>Eurotiomycetidae</taxon>
        <taxon>Eurotiales</taxon>
        <taxon>Aspergillaceae</taxon>
        <taxon>Penicillium</taxon>
    </lineage>
</organism>
<reference evidence="2" key="2">
    <citation type="journal article" date="2023" name="IMA Fungus">
        <title>Comparative genomic study of the Penicillium genus elucidates a diverse pangenome and 15 lateral gene transfer events.</title>
        <authorList>
            <person name="Petersen C."/>
            <person name="Sorensen T."/>
            <person name="Nielsen M.R."/>
            <person name="Sondergaard T.E."/>
            <person name="Sorensen J.L."/>
            <person name="Fitzpatrick D.A."/>
            <person name="Frisvad J.C."/>
            <person name="Nielsen K.L."/>
        </authorList>
    </citation>
    <scope>NUCLEOTIDE SEQUENCE</scope>
    <source>
        <strain evidence="2">IBT 34128</strain>
    </source>
</reference>
<protein>
    <submittedName>
        <fullName evidence="2">CMGC protein kinase</fullName>
    </submittedName>
</protein>
<keyword evidence="2" id="KW-0418">Kinase</keyword>
<dbReference type="EMBL" id="JAPMSZ010000004">
    <property type="protein sequence ID" value="KAJ5104859.1"/>
    <property type="molecule type" value="Genomic_DNA"/>
</dbReference>
<dbReference type="RefSeq" id="XP_056513855.1">
    <property type="nucleotide sequence ID" value="XM_056652788.1"/>
</dbReference>